<dbReference type="AlphaFoldDB" id="A0A5C6A4J1"/>
<name>A0A5C6A4J1_9BACT</name>
<evidence type="ECO:0000313" key="1">
    <source>
        <dbReference type="EMBL" id="TWT94287.1"/>
    </source>
</evidence>
<sequence length="90" mass="10426">MNLLERSINDTIITPIVVSSHSNRAEDTIRSVPERCYREMHRAEPIRPATLFQLHAWTQPIADAGQSLLRLIRRPASELILIRNRDQKNN</sequence>
<organism evidence="1 2">
    <name type="scientific">Neorhodopirellula pilleata</name>
    <dbReference type="NCBI Taxonomy" id="2714738"/>
    <lineage>
        <taxon>Bacteria</taxon>
        <taxon>Pseudomonadati</taxon>
        <taxon>Planctomycetota</taxon>
        <taxon>Planctomycetia</taxon>
        <taxon>Pirellulales</taxon>
        <taxon>Pirellulaceae</taxon>
        <taxon>Neorhodopirellula</taxon>
    </lineage>
</organism>
<comment type="caution">
    <text evidence="1">The sequence shown here is derived from an EMBL/GenBank/DDBJ whole genome shotgun (WGS) entry which is preliminary data.</text>
</comment>
<reference evidence="1 2" key="1">
    <citation type="submission" date="2019-02" db="EMBL/GenBank/DDBJ databases">
        <title>Deep-cultivation of Planctomycetes and their phenomic and genomic characterization uncovers novel biology.</title>
        <authorList>
            <person name="Wiegand S."/>
            <person name="Jogler M."/>
            <person name="Boedeker C."/>
            <person name="Pinto D."/>
            <person name="Vollmers J."/>
            <person name="Rivas-Marin E."/>
            <person name="Kohn T."/>
            <person name="Peeters S.H."/>
            <person name="Heuer A."/>
            <person name="Rast P."/>
            <person name="Oberbeckmann S."/>
            <person name="Bunk B."/>
            <person name="Jeske O."/>
            <person name="Meyerdierks A."/>
            <person name="Storesund J.E."/>
            <person name="Kallscheuer N."/>
            <person name="Luecker S."/>
            <person name="Lage O.M."/>
            <person name="Pohl T."/>
            <person name="Merkel B.J."/>
            <person name="Hornburger P."/>
            <person name="Mueller R.-W."/>
            <person name="Bruemmer F."/>
            <person name="Labrenz M."/>
            <person name="Spormann A.M."/>
            <person name="Op Den Camp H."/>
            <person name="Overmann J."/>
            <person name="Amann R."/>
            <person name="Jetten M.S.M."/>
            <person name="Mascher T."/>
            <person name="Medema M.H."/>
            <person name="Devos D.P."/>
            <person name="Kaster A.-K."/>
            <person name="Ovreas L."/>
            <person name="Rohde M."/>
            <person name="Galperin M.Y."/>
            <person name="Jogler C."/>
        </authorList>
    </citation>
    <scope>NUCLEOTIDE SEQUENCE [LARGE SCALE GENOMIC DNA]</scope>
    <source>
        <strain evidence="1 2">Pla100</strain>
    </source>
</reference>
<proteinExistence type="predicted"/>
<dbReference type="RefSeq" id="WP_146579211.1">
    <property type="nucleotide sequence ID" value="NZ_SJPM01000008.1"/>
</dbReference>
<gene>
    <name evidence="1" type="ORF">Pla100_38980</name>
</gene>
<dbReference type="OrthoDB" id="9891796at2"/>
<evidence type="ECO:0000313" key="2">
    <source>
        <dbReference type="Proteomes" id="UP000316213"/>
    </source>
</evidence>
<dbReference type="Proteomes" id="UP000316213">
    <property type="component" value="Unassembled WGS sequence"/>
</dbReference>
<protein>
    <submittedName>
        <fullName evidence="1">Uncharacterized protein</fullName>
    </submittedName>
</protein>
<dbReference type="EMBL" id="SJPM01000008">
    <property type="protein sequence ID" value="TWT94287.1"/>
    <property type="molecule type" value="Genomic_DNA"/>
</dbReference>
<accession>A0A5C6A4J1</accession>
<keyword evidence="2" id="KW-1185">Reference proteome</keyword>